<reference evidence="3 4" key="1">
    <citation type="submission" date="2021-06" db="EMBL/GenBank/DDBJ databases">
        <title>Caerostris extrusa draft genome.</title>
        <authorList>
            <person name="Kono N."/>
            <person name="Arakawa K."/>
        </authorList>
    </citation>
    <scope>NUCLEOTIDE SEQUENCE [LARGE SCALE GENOMIC DNA]</scope>
</reference>
<evidence type="ECO:0000256" key="1">
    <source>
        <dbReference type="SAM" id="Coils"/>
    </source>
</evidence>
<evidence type="ECO:0000313" key="3">
    <source>
        <dbReference type="EMBL" id="GIX72001.1"/>
    </source>
</evidence>
<feature type="coiled-coil region" evidence="1">
    <location>
        <begin position="67"/>
        <end position="101"/>
    </location>
</feature>
<sequence length="408" mass="46292">MLDQCSKISDRVRIQSELEEAGLDINFLEQQLRQKFGNSTHRIWSEIQKWRELQIDLQDSLQNQHENMKLKKEVQLLRDALKRLRDERKGILNIHKQLKANGTQWSKRLQDIALKSRVMMTPPVRHPTRSVFLTRPPRYNTQTNLAQQDIHDSELDEILIDIPTIQAGSILDVHSSGNPGPGSRTPRRHCRPTTPNCPIPVSAATRRRIRSWTPTTGTIRTSPESSWKEDITVSGSDSPRPLLAGDLFQSKAEPQDSVSMQGWVRYSSWHDDPSPGQNKTKCADILGIQNIPPPPLPQRPATPKAANQKKSHKKRSSSSTRDKSKEKGKSFLPRSPAELPEQGKDHQHQLRKFNWDWPAPNFPSPTDSVKYNGNNKLWNKKLQTATSTTEATIPVGKQLGWDDSPGNS</sequence>
<evidence type="ECO:0000256" key="2">
    <source>
        <dbReference type="SAM" id="MobiDB-lite"/>
    </source>
</evidence>
<feature type="compositionally biased region" description="Polar residues" evidence="2">
    <location>
        <begin position="212"/>
        <end position="225"/>
    </location>
</feature>
<feature type="compositionally biased region" description="Basic residues" evidence="2">
    <location>
        <begin position="307"/>
        <end position="316"/>
    </location>
</feature>
<feature type="region of interest" description="Disordered" evidence="2">
    <location>
        <begin position="287"/>
        <end position="359"/>
    </location>
</feature>
<feature type="compositionally biased region" description="Basic and acidic residues" evidence="2">
    <location>
        <begin position="320"/>
        <end position="329"/>
    </location>
</feature>
<keyword evidence="1" id="KW-0175">Coiled coil</keyword>
<accession>A0AAV4MHX8</accession>
<comment type="caution">
    <text evidence="3">The sequence shown here is derived from an EMBL/GenBank/DDBJ whole genome shotgun (WGS) entry which is preliminary data.</text>
</comment>
<evidence type="ECO:0000313" key="4">
    <source>
        <dbReference type="Proteomes" id="UP001054945"/>
    </source>
</evidence>
<organism evidence="3 4">
    <name type="scientific">Caerostris extrusa</name>
    <name type="common">Bark spider</name>
    <name type="synonym">Caerostris bankana</name>
    <dbReference type="NCBI Taxonomy" id="172846"/>
    <lineage>
        <taxon>Eukaryota</taxon>
        <taxon>Metazoa</taxon>
        <taxon>Ecdysozoa</taxon>
        <taxon>Arthropoda</taxon>
        <taxon>Chelicerata</taxon>
        <taxon>Arachnida</taxon>
        <taxon>Araneae</taxon>
        <taxon>Araneomorphae</taxon>
        <taxon>Entelegynae</taxon>
        <taxon>Araneoidea</taxon>
        <taxon>Araneidae</taxon>
        <taxon>Caerostris</taxon>
    </lineage>
</organism>
<keyword evidence="4" id="KW-1185">Reference proteome</keyword>
<feature type="region of interest" description="Disordered" evidence="2">
    <location>
        <begin position="177"/>
        <end position="244"/>
    </location>
</feature>
<feature type="compositionally biased region" description="Pro residues" evidence="2">
    <location>
        <begin position="291"/>
        <end position="300"/>
    </location>
</feature>
<dbReference type="Proteomes" id="UP001054945">
    <property type="component" value="Unassembled WGS sequence"/>
</dbReference>
<protein>
    <submittedName>
        <fullName evidence="3">Uncharacterized protein</fullName>
    </submittedName>
</protein>
<dbReference type="AlphaFoldDB" id="A0AAV4MHX8"/>
<gene>
    <name evidence="3" type="ORF">CEXT_218661</name>
</gene>
<proteinExistence type="predicted"/>
<dbReference type="EMBL" id="BPLR01002273">
    <property type="protein sequence ID" value="GIX72001.1"/>
    <property type="molecule type" value="Genomic_DNA"/>
</dbReference>
<name>A0AAV4MHX8_CAEEX</name>